<dbReference type="Pfam" id="PF00297">
    <property type="entry name" value="Ribosomal_L3"/>
    <property type="match status" value="1"/>
</dbReference>
<comment type="similarity">
    <text evidence="1">Belongs to the universal ribosomal protein uL3 family.</text>
</comment>
<evidence type="ECO:0000256" key="7">
    <source>
        <dbReference type="SAM" id="MobiDB-lite"/>
    </source>
</evidence>
<dbReference type="InterPro" id="IPR009000">
    <property type="entry name" value="Transl_B-barrel_sf"/>
</dbReference>
<dbReference type="STRING" id="1798647.A2855_01510"/>
<protein>
    <recommendedName>
        <fullName evidence="6">50S ribosomal protein L3</fullName>
    </recommendedName>
</protein>
<dbReference type="SUPFAM" id="SSF50447">
    <property type="entry name" value="Translation proteins"/>
    <property type="match status" value="1"/>
</dbReference>
<dbReference type="NCBIfam" id="TIGR03625">
    <property type="entry name" value="L3_bact"/>
    <property type="match status" value="1"/>
</dbReference>
<sequence>MFMLGKKMKMTQVWKDDKLVPVTLISAAPNKVAIVRTADKDGYQAYQLQLGRTKREFRTEKYKDVVSLNAGDTLDVSAFKEGDKVHIRGTMKGRGFQGTVHRYNFGGGPKTHGQKNRHRAPGSIGSTAPQRVWPGRRMAGHMGTTIVTVKNLQVVGVDPEKKTLMVKGAVPGTVGSIVEIRAVQVLKKKKEK</sequence>
<dbReference type="InterPro" id="IPR000597">
    <property type="entry name" value="Ribosomal_uL3"/>
</dbReference>
<dbReference type="InterPro" id="IPR019927">
    <property type="entry name" value="Ribosomal_uL3_bac/org-type"/>
</dbReference>
<dbReference type="EMBL" id="MHKX01000004">
    <property type="protein sequence ID" value="OGY98687.1"/>
    <property type="molecule type" value="Genomic_DNA"/>
</dbReference>
<dbReference type="PANTHER" id="PTHR11229">
    <property type="entry name" value="50S RIBOSOMAL PROTEIN L3"/>
    <property type="match status" value="1"/>
</dbReference>
<evidence type="ECO:0000313" key="8">
    <source>
        <dbReference type="EMBL" id="OGY98687.1"/>
    </source>
</evidence>
<keyword evidence="5" id="KW-0687">Ribonucleoprotein</keyword>
<dbReference type="PANTHER" id="PTHR11229:SF16">
    <property type="entry name" value="LARGE RIBOSOMAL SUBUNIT PROTEIN UL3C"/>
    <property type="match status" value="1"/>
</dbReference>
<evidence type="ECO:0000256" key="1">
    <source>
        <dbReference type="ARBA" id="ARBA00006540"/>
    </source>
</evidence>
<evidence type="ECO:0000256" key="3">
    <source>
        <dbReference type="ARBA" id="ARBA00022884"/>
    </source>
</evidence>
<reference evidence="8 9" key="1">
    <citation type="journal article" date="2016" name="Nat. Commun.">
        <title>Thousands of microbial genomes shed light on interconnected biogeochemical processes in an aquifer system.</title>
        <authorList>
            <person name="Anantharaman K."/>
            <person name="Brown C.T."/>
            <person name="Hug L.A."/>
            <person name="Sharon I."/>
            <person name="Castelle C.J."/>
            <person name="Probst A.J."/>
            <person name="Thomas B.C."/>
            <person name="Singh A."/>
            <person name="Wilkins M.J."/>
            <person name="Karaoz U."/>
            <person name="Brodie E.L."/>
            <person name="Williams K.H."/>
            <person name="Hubbard S.S."/>
            <person name="Banfield J.F."/>
        </authorList>
    </citation>
    <scope>NUCLEOTIDE SEQUENCE [LARGE SCALE GENOMIC DNA]</scope>
</reference>
<organism evidence="8 9">
    <name type="scientific">Candidatus Liptonbacteria bacterium RIFCSPHIGHO2_01_FULL_57_28</name>
    <dbReference type="NCBI Taxonomy" id="1798647"/>
    <lineage>
        <taxon>Bacteria</taxon>
        <taxon>Candidatus Liptoniibacteriota</taxon>
    </lineage>
</organism>
<keyword evidence="3" id="KW-0694">RNA-binding</keyword>
<dbReference type="GO" id="GO:0003735">
    <property type="term" value="F:structural constituent of ribosome"/>
    <property type="evidence" value="ECO:0007669"/>
    <property type="project" value="UniProtKB-UniRule"/>
</dbReference>
<keyword evidence="4 8" id="KW-0689">Ribosomal protein</keyword>
<gene>
    <name evidence="8" type="ORF">A2855_01510</name>
</gene>
<dbReference type="Proteomes" id="UP000179059">
    <property type="component" value="Unassembled WGS sequence"/>
</dbReference>
<evidence type="ECO:0000256" key="2">
    <source>
        <dbReference type="ARBA" id="ARBA00022730"/>
    </source>
</evidence>
<evidence type="ECO:0000256" key="6">
    <source>
        <dbReference type="NCBIfam" id="TIGR03625"/>
    </source>
</evidence>
<evidence type="ECO:0000256" key="5">
    <source>
        <dbReference type="ARBA" id="ARBA00023274"/>
    </source>
</evidence>
<comment type="caution">
    <text evidence="8">The sequence shown here is derived from an EMBL/GenBank/DDBJ whole genome shotgun (WGS) entry which is preliminary data.</text>
</comment>
<dbReference type="GO" id="GO:0022625">
    <property type="term" value="C:cytosolic large ribosomal subunit"/>
    <property type="evidence" value="ECO:0007669"/>
    <property type="project" value="TreeGrafter"/>
</dbReference>
<feature type="region of interest" description="Disordered" evidence="7">
    <location>
        <begin position="107"/>
        <end position="128"/>
    </location>
</feature>
<keyword evidence="2" id="KW-0699">rRNA-binding</keyword>
<dbReference type="GO" id="GO:0006412">
    <property type="term" value="P:translation"/>
    <property type="evidence" value="ECO:0007669"/>
    <property type="project" value="UniProtKB-UniRule"/>
</dbReference>
<dbReference type="GO" id="GO:0019843">
    <property type="term" value="F:rRNA binding"/>
    <property type="evidence" value="ECO:0007669"/>
    <property type="project" value="UniProtKB-KW"/>
</dbReference>
<evidence type="ECO:0000313" key="9">
    <source>
        <dbReference type="Proteomes" id="UP000179059"/>
    </source>
</evidence>
<accession>A0A1G2CE33</accession>
<dbReference type="FunFam" id="2.40.30.10:FF:000004">
    <property type="entry name" value="50S ribosomal protein L3"/>
    <property type="match status" value="1"/>
</dbReference>
<name>A0A1G2CE33_9BACT</name>
<dbReference type="AlphaFoldDB" id="A0A1G2CE33"/>
<dbReference type="Gene3D" id="2.40.30.10">
    <property type="entry name" value="Translation factors"/>
    <property type="match status" value="2"/>
</dbReference>
<proteinExistence type="inferred from homology"/>
<evidence type="ECO:0000256" key="4">
    <source>
        <dbReference type="ARBA" id="ARBA00022980"/>
    </source>
</evidence>